<keyword evidence="2" id="KW-1185">Reference proteome</keyword>
<protein>
    <submittedName>
        <fullName evidence="1">Glutathione-regulated potassium-efflux system protein KefB</fullName>
    </submittedName>
</protein>
<reference evidence="2" key="1">
    <citation type="submission" date="2016-10" db="EMBL/GenBank/DDBJ databases">
        <authorList>
            <person name="Varghese N."/>
            <person name="Submissions S."/>
        </authorList>
    </citation>
    <scope>NUCLEOTIDE SEQUENCE [LARGE SCALE GENOMIC DNA]</scope>
    <source>
        <strain evidence="2">DSM 16522</strain>
    </source>
</reference>
<dbReference type="AlphaFoldDB" id="A0A1I5BNC5"/>
<dbReference type="STRING" id="53341.SAMN05421579_12053"/>
<dbReference type="RefSeq" id="WP_175486048.1">
    <property type="nucleotide sequence ID" value="NZ_CAWRAH010000049.1"/>
</dbReference>
<accession>A0A1I5BNC5</accession>
<dbReference type="EMBL" id="FOVO01000020">
    <property type="protein sequence ID" value="SFN76162.1"/>
    <property type="molecule type" value="Genomic_DNA"/>
</dbReference>
<evidence type="ECO:0000313" key="2">
    <source>
        <dbReference type="Proteomes" id="UP000199011"/>
    </source>
</evidence>
<sequence>MLHELMPCLHEDLAQISRVKKARRELEELFEREMINECRRPEGWDEHE</sequence>
<dbReference type="Proteomes" id="UP000199011">
    <property type="component" value="Unassembled WGS sequence"/>
</dbReference>
<name>A0A1I5BNC5_9GAMM</name>
<gene>
    <name evidence="1" type="ORF">SAMN05421579_12053</name>
</gene>
<organism evidence="1 2">
    <name type="scientific">Xenorhabdus japonica</name>
    <dbReference type="NCBI Taxonomy" id="53341"/>
    <lineage>
        <taxon>Bacteria</taxon>
        <taxon>Pseudomonadati</taxon>
        <taxon>Pseudomonadota</taxon>
        <taxon>Gammaproteobacteria</taxon>
        <taxon>Enterobacterales</taxon>
        <taxon>Morganellaceae</taxon>
        <taxon>Xenorhabdus</taxon>
    </lineage>
</organism>
<evidence type="ECO:0000313" key="1">
    <source>
        <dbReference type="EMBL" id="SFN76162.1"/>
    </source>
</evidence>
<proteinExistence type="predicted"/>